<dbReference type="GO" id="GO:0005886">
    <property type="term" value="C:plasma membrane"/>
    <property type="evidence" value="ECO:0007669"/>
    <property type="project" value="UniProtKB-SubCell"/>
</dbReference>
<reference evidence="10 11" key="1">
    <citation type="submission" date="2020-04" db="EMBL/GenBank/DDBJ databases">
        <title>Sequencing and Assembly of C. fimi.</title>
        <authorList>
            <person name="Ramsey A.R."/>
        </authorList>
    </citation>
    <scope>NUCLEOTIDE SEQUENCE [LARGE SCALE GENOMIC DNA]</scope>
    <source>
        <strain evidence="10 11">SB</strain>
    </source>
</reference>
<sequence length="534" mass="53125">MPAALATWCTAFLVVLVPAGTATAIGGAATLAGGVVAATALRRRTPARAPTATRTGTATRTATAPRGRRAALRGQAVLVLLAAAATAFTAAAQLGQRDAGLLGRLVEERATVSVVGTVRSEPMPLAAPSWSAGGERYRVVLTVEHVTGRGLTGAAAGRVLVLGNAPWAGASYGARAQVAGRLQPVDDGDPVVALLIAGELRVVEPPGPIDLRVGRIRRSLLEASDDLSPDARGLVPGIAVGDTSRIPDDLDEAMRVTGLTHLTAVSGAHFAIVAAVVLGLTGLVGLPRSARAVVVAVVMVGFVLLVHPEPSVVRAAAMGAVGVGGLLLGRPARALPALAVAGTVLLLLDPWLARSYGFVLSVVATAGIVVLTEPLARRLGAVLPQAVAYVVAVPLAAQLACAPIVVLLSAGLASYAVPANVVAAPAVAPATVAGVLAALVAPWWPAAGTALAHVAGAATWWISGVARVAAGLPLARLPWPEGPPGAVLLAAITVLTGAAVLGTPALSRVGPGGRWLAACCAALAAGIAVAWASR</sequence>
<dbReference type="InterPro" id="IPR004477">
    <property type="entry name" value="ComEC_N"/>
</dbReference>
<dbReference type="RefSeq" id="WP_169323540.1">
    <property type="nucleotide sequence ID" value="NZ_JABCJJ010000003.1"/>
</dbReference>
<gene>
    <name evidence="10" type="ORF">HIR71_03700</name>
</gene>
<proteinExistence type="predicted"/>
<protein>
    <submittedName>
        <fullName evidence="10">ComEC/Rec2 family competence protein</fullName>
    </submittedName>
</protein>
<organism evidence="10 11">
    <name type="scientific">Cellulomonas fimi</name>
    <dbReference type="NCBI Taxonomy" id="1708"/>
    <lineage>
        <taxon>Bacteria</taxon>
        <taxon>Bacillati</taxon>
        <taxon>Actinomycetota</taxon>
        <taxon>Actinomycetes</taxon>
        <taxon>Micrococcales</taxon>
        <taxon>Cellulomonadaceae</taxon>
        <taxon>Cellulomonas</taxon>
    </lineage>
</organism>
<feature type="chain" id="PRO_5031033378" evidence="8">
    <location>
        <begin position="25"/>
        <end position="534"/>
    </location>
</feature>
<feature type="transmembrane region" description="Helical" evidence="7">
    <location>
        <begin position="388"/>
        <end position="416"/>
    </location>
</feature>
<evidence type="ECO:0000313" key="11">
    <source>
        <dbReference type="Proteomes" id="UP000562124"/>
    </source>
</evidence>
<feature type="transmembrane region" description="Helical" evidence="7">
    <location>
        <begin position="484"/>
        <end position="503"/>
    </location>
</feature>
<keyword evidence="11" id="KW-1185">Reference proteome</keyword>
<evidence type="ECO:0000256" key="4">
    <source>
        <dbReference type="ARBA" id="ARBA00022989"/>
    </source>
</evidence>
<keyword evidence="2" id="KW-1003">Cell membrane</keyword>
<name>A0A7Y0LWR2_CELFI</name>
<dbReference type="Proteomes" id="UP000562124">
    <property type="component" value="Unassembled WGS sequence"/>
</dbReference>
<keyword evidence="5 7" id="KW-0472">Membrane</keyword>
<feature type="transmembrane region" description="Helical" evidence="7">
    <location>
        <begin position="358"/>
        <end position="376"/>
    </location>
</feature>
<evidence type="ECO:0000256" key="1">
    <source>
        <dbReference type="ARBA" id="ARBA00004651"/>
    </source>
</evidence>
<evidence type="ECO:0000256" key="7">
    <source>
        <dbReference type="SAM" id="Phobius"/>
    </source>
</evidence>
<feature type="transmembrane region" description="Helical" evidence="7">
    <location>
        <begin position="451"/>
        <end position="472"/>
    </location>
</feature>
<dbReference type="Pfam" id="PF03772">
    <property type="entry name" value="Competence"/>
    <property type="match status" value="1"/>
</dbReference>
<feature type="transmembrane region" description="Helical" evidence="7">
    <location>
        <begin position="335"/>
        <end position="352"/>
    </location>
</feature>
<keyword evidence="8" id="KW-0732">Signal</keyword>
<feature type="region of interest" description="Disordered" evidence="6">
    <location>
        <begin position="45"/>
        <end position="66"/>
    </location>
</feature>
<dbReference type="AlphaFoldDB" id="A0A7Y0LWR2"/>
<feature type="compositionally biased region" description="Low complexity" evidence="6">
    <location>
        <begin position="47"/>
        <end position="65"/>
    </location>
</feature>
<dbReference type="NCBIfam" id="TIGR00360">
    <property type="entry name" value="ComEC_N-term"/>
    <property type="match status" value="1"/>
</dbReference>
<evidence type="ECO:0000259" key="9">
    <source>
        <dbReference type="Pfam" id="PF03772"/>
    </source>
</evidence>
<evidence type="ECO:0000256" key="2">
    <source>
        <dbReference type="ARBA" id="ARBA00022475"/>
    </source>
</evidence>
<comment type="caution">
    <text evidence="10">The sequence shown here is derived from an EMBL/GenBank/DDBJ whole genome shotgun (WGS) entry which is preliminary data.</text>
</comment>
<feature type="signal peptide" evidence="8">
    <location>
        <begin position="1"/>
        <end position="24"/>
    </location>
</feature>
<evidence type="ECO:0000313" key="10">
    <source>
        <dbReference type="EMBL" id="NMR19329.1"/>
    </source>
</evidence>
<feature type="transmembrane region" description="Helical" evidence="7">
    <location>
        <begin position="422"/>
        <end position="444"/>
    </location>
</feature>
<accession>A0A7Y0LWR2</accession>
<feature type="transmembrane region" description="Helical" evidence="7">
    <location>
        <begin position="515"/>
        <end position="533"/>
    </location>
</feature>
<dbReference type="PANTHER" id="PTHR30619">
    <property type="entry name" value="DNA INTERNALIZATION/COMPETENCE PROTEIN COMEC/REC2"/>
    <property type="match status" value="1"/>
</dbReference>
<evidence type="ECO:0000256" key="6">
    <source>
        <dbReference type="SAM" id="MobiDB-lite"/>
    </source>
</evidence>
<feature type="domain" description="ComEC/Rec2-related protein" evidence="9">
    <location>
        <begin position="239"/>
        <end position="501"/>
    </location>
</feature>
<feature type="transmembrane region" description="Helical" evidence="7">
    <location>
        <begin position="290"/>
        <end position="306"/>
    </location>
</feature>
<dbReference type="EMBL" id="JABCJJ010000003">
    <property type="protein sequence ID" value="NMR19329.1"/>
    <property type="molecule type" value="Genomic_DNA"/>
</dbReference>
<evidence type="ECO:0000256" key="5">
    <source>
        <dbReference type="ARBA" id="ARBA00023136"/>
    </source>
</evidence>
<comment type="subcellular location">
    <subcellularLocation>
        <location evidence="1">Cell membrane</location>
        <topology evidence="1">Multi-pass membrane protein</topology>
    </subcellularLocation>
</comment>
<dbReference type="InterPro" id="IPR052159">
    <property type="entry name" value="Competence_DNA_uptake"/>
</dbReference>
<keyword evidence="4 7" id="KW-1133">Transmembrane helix</keyword>
<dbReference type="PANTHER" id="PTHR30619:SF1">
    <property type="entry name" value="RECOMBINATION PROTEIN 2"/>
    <property type="match status" value="1"/>
</dbReference>
<evidence type="ECO:0000256" key="8">
    <source>
        <dbReference type="SAM" id="SignalP"/>
    </source>
</evidence>
<evidence type="ECO:0000256" key="3">
    <source>
        <dbReference type="ARBA" id="ARBA00022692"/>
    </source>
</evidence>
<feature type="transmembrane region" description="Helical" evidence="7">
    <location>
        <begin position="262"/>
        <end position="283"/>
    </location>
</feature>
<keyword evidence="3 7" id="KW-0812">Transmembrane</keyword>